<comment type="caution">
    <text evidence="2">The sequence shown here is derived from an EMBL/GenBank/DDBJ whole genome shotgun (WGS) entry which is preliminary data.</text>
</comment>
<keyword evidence="3" id="KW-1185">Reference proteome</keyword>
<evidence type="ECO:0000313" key="3">
    <source>
        <dbReference type="Proteomes" id="UP001151760"/>
    </source>
</evidence>
<keyword evidence="1" id="KW-0812">Transmembrane</keyword>
<accession>A0ABQ5ACR3</accession>
<organism evidence="2 3">
    <name type="scientific">Tanacetum coccineum</name>
    <dbReference type="NCBI Taxonomy" id="301880"/>
    <lineage>
        <taxon>Eukaryota</taxon>
        <taxon>Viridiplantae</taxon>
        <taxon>Streptophyta</taxon>
        <taxon>Embryophyta</taxon>
        <taxon>Tracheophyta</taxon>
        <taxon>Spermatophyta</taxon>
        <taxon>Magnoliopsida</taxon>
        <taxon>eudicotyledons</taxon>
        <taxon>Gunneridae</taxon>
        <taxon>Pentapetalae</taxon>
        <taxon>asterids</taxon>
        <taxon>campanulids</taxon>
        <taxon>Asterales</taxon>
        <taxon>Asteraceae</taxon>
        <taxon>Asteroideae</taxon>
        <taxon>Anthemideae</taxon>
        <taxon>Anthemidinae</taxon>
        <taxon>Tanacetum</taxon>
    </lineage>
</organism>
<gene>
    <name evidence="2" type="ORF">Tco_0821625</name>
</gene>
<evidence type="ECO:0000313" key="2">
    <source>
        <dbReference type="EMBL" id="GJT00456.1"/>
    </source>
</evidence>
<evidence type="ECO:0000256" key="1">
    <source>
        <dbReference type="SAM" id="Phobius"/>
    </source>
</evidence>
<feature type="transmembrane region" description="Helical" evidence="1">
    <location>
        <begin position="227"/>
        <end position="249"/>
    </location>
</feature>
<keyword evidence="1" id="KW-0472">Membrane</keyword>
<proteinExistence type="predicted"/>
<protein>
    <submittedName>
        <fullName evidence="2">Uncharacterized protein</fullName>
    </submittedName>
</protein>
<dbReference type="EMBL" id="BQNB010012196">
    <property type="protein sequence ID" value="GJT00456.1"/>
    <property type="molecule type" value="Genomic_DNA"/>
</dbReference>
<reference evidence="2" key="2">
    <citation type="submission" date="2022-01" db="EMBL/GenBank/DDBJ databases">
        <authorList>
            <person name="Yamashiro T."/>
            <person name="Shiraishi A."/>
            <person name="Satake H."/>
            <person name="Nakayama K."/>
        </authorList>
    </citation>
    <scope>NUCLEOTIDE SEQUENCE</scope>
</reference>
<name>A0ABQ5ACR3_9ASTR</name>
<reference evidence="2" key="1">
    <citation type="journal article" date="2022" name="Int. J. Mol. Sci.">
        <title>Draft Genome of Tanacetum Coccineum: Genomic Comparison of Closely Related Tanacetum-Family Plants.</title>
        <authorList>
            <person name="Yamashiro T."/>
            <person name="Shiraishi A."/>
            <person name="Nakayama K."/>
            <person name="Satake H."/>
        </authorList>
    </citation>
    <scope>NUCLEOTIDE SEQUENCE</scope>
</reference>
<sequence>MTKVTDLEANLEQFKIEQAAIKSEAAKQLALLQATIDRNKVEADRQFAEIMNAFKALQPPTTLPAIIPRFEENSGQRFSSDEVEKEELILMSMDKGDVTGPILAVKEDLGQKLIDDLDEPLMVLESDGMINKNEFAVVSPIVAVAPIVVAPIAIAPFVVAPIANAPVVVAPVEPSFVPLGRKIKQNQAEQKWGCEICLQERVPAQRRTWDPGITHGDILKQHLEDKVFLEAGVLIRTFLLISLLVFISIY</sequence>
<dbReference type="Proteomes" id="UP001151760">
    <property type="component" value="Unassembled WGS sequence"/>
</dbReference>
<keyword evidence="1" id="KW-1133">Transmembrane helix</keyword>